<dbReference type="KEGG" id="sgl:SG0575"/>
<dbReference type="Proteomes" id="UP000001932">
    <property type="component" value="Chromosome"/>
</dbReference>
<dbReference type="EMBL" id="AP008232">
    <property type="protein sequence ID" value="BAE73850.1"/>
    <property type="molecule type" value="Genomic_DNA"/>
</dbReference>
<proteinExistence type="predicted"/>
<reference evidence="1 3" key="1">
    <citation type="journal article" date="2006" name="Genome Res.">
        <title>Massive genome erosion and functional adaptations provide insights into the symbiotic lifestyle of Sodalis glossinidius in the tsetse host.</title>
        <authorList>
            <person name="Toh H."/>
            <person name="Weiss B.L."/>
            <person name="Perkin S.A.H."/>
            <person name="Yamashita A."/>
            <person name="Oshima K."/>
            <person name="Hattori M."/>
            <person name="Aksoy S."/>
        </authorList>
    </citation>
    <scope>NUCLEOTIDE SEQUENCE [LARGE SCALE GENOMIC DNA]</scope>
    <source>
        <strain evidence="1">Morsitans</strain>
        <strain evidence="3">morsitans</strain>
    </source>
</reference>
<reference evidence="2 4" key="2">
    <citation type="submission" date="2015-05" db="EMBL/GenBank/DDBJ databases">
        <authorList>
            <person name="Goodhead I."/>
        </authorList>
    </citation>
    <scope>NUCLEOTIDE SEQUENCE [LARGE SCALE GENOMIC DNA]</scope>
    <source>
        <strain evidence="2">B4</strain>
        <strain evidence="4">morsitans</strain>
    </source>
</reference>
<sequence length="519" mass="55032">MSGFSLNNSAVMQQQYPTSYTIGNTSAEDNTVLAKVNRREASALNKSDVEGVTQAGALYTAAPMIILFAPNAKKANDPEALKQMANTVATYYSTDQYAMASYTVEVAARNAAQDLNVDLSTFSVGQKRAATDYAEIPAKMRKVTVEPGVLNTEFSASQKITINNYAVDRAKLEFGFANNIDAIANKFVADLNGSNLKTPEDLAVVTFKSADSLISAARAFAKNMGTTVSNLAKGLEGENKFAEEQAAVVSKFSEGLDQVEKKLATERASNPSVMLGSDLSFEALLRVIGLTTEMCNENNKLSAHFGELMAKAANQSAKKLVDAAGVRLGGVIASAAIQMTAAYSSAKQKVGAWNKEGASAKANLGEARNMQKGLSESENSILTSQSKLVAKGTDMSSDVGAGLRKSHPQQKADIMTFEMQHQQVQRETGITVANADVLAAMGRGSSDIVSRAFNVAAASNDADSKKLDASKELASTLSAMANKTSDTNQSNRDKLLQTLQSVISRTQDTNSVIAGNMRG</sequence>
<name>Q2NVH5_SODGM</name>
<dbReference type="Proteomes" id="UP000245838">
    <property type="component" value="Chromosome sggmmb4_Chromosome"/>
</dbReference>
<dbReference type="STRING" id="343509.SG0575"/>
<organism evidence="1 3">
    <name type="scientific">Sodalis glossinidius (strain morsitans)</name>
    <dbReference type="NCBI Taxonomy" id="343509"/>
    <lineage>
        <taxon>Bacteria</taxon>
        <taxon>Pseudomonadati</taxon>
        <taxon>Pseudomonadota</taxon>
        <taxon>Gammaproteobacteria</taxon>
        <taxon>Enterobacterales</taxon>
        <taxon>Bruguierivoracaceae</taxon>
        <taxon>Sodalis</taxon>
    </lineage>
</organism>
<dbReference type="EMBL" id="LN854557">
    <property type="protein sequence ID" value="CRL44297.1"/>
    <property type="molecule type" value="Genomic_DNA"/>
</dbReference>
<accession>Q2NVH5</accession>
<dbReference type="AlphaFoldDB" id="Q2NVH5"/>
<evidence type="ECO:0000313" key="3">
    <source>
        <dbReference type="Proteomes" id="UP000001932"/>
    </source>
</evidence>
<evidence type="ECO:0000313" key="1">
    <source>
        <dbReference type="EMBL" id="BAE73850.1"/>
    </source>
</evidence>
<evidence type="ECO:0000313" key="2">
    <source>
        <dbReference type="EMBL" id="CRL44297.1"/>
    </source>
</evidence>
<evidence type="ECO:0000313" key="4">
    <source>
        <dbReference type="Proteomes" id="UP000245838"/>
    </source>
</evidence>
<gene>
    <name evidence="1" type="ordered locus">SG0575</name>
    <name evidence="2" type="ORF">SGGMMB4_01315</name>
</gene>
<dbReference type="OrthoDB" id="9943312at2"/>
<dbReference type="eggNOG" id="ENOG5033EAF">
    <property type="taxonomic scope" value="Bacteria"/>
</dbReference>
<dbReference type="HOGENOM" id="CLU_561278_0_0_6"/>
<keyword evidence="3" id="KW-1185">Reference proteome</keyword>
<dbReference type="RefSeq" id="WP_011410328.1">
    <property type="nucleotide sequence ID" value="NC_007712.1"/>
</dbReference>
<protein>
    <submittedName>
        <fullName evidence="1">Uncharacterized protein</fullName>
    </submittedName>
</protein>